<evidence type="ECO:0000313" key="2">
    <source>
        <dbReference type="Proteomes" id="UP001524501"/>
    </source>
</evidence>
<evidence type="ECO:0008006" key="3">
    <source>
        <dbReference type="Google" id="ProtNLM"/>
    </source>
</evidence>
<dbReference type="RefSeq" id="WP_255967144.1">
    <property type="nucleotide sequence ID" value="NZ_JANFQF010000005.1"/>
</dbReference>
<comment type="caution">
    <text evidence="1">The sequence shown here is derived from an EMBL/GenBank/DDBJ whole genome shotgun (WGS) entry which is preliminary data.</text>
</comment>
<evidence type="ECO:0000313" key="1">
    <source>
        <dbReference type="EMBL" id="MCQ4119165.1"/>
    </source>
</evidence>
<gene>
    <name evidence="1" type="ORF">NOF53_08270</name>
</gene>
<accession>A0ABT1QA72</accession>
<name>A0ABT1QA72_9NOCA</name>
<sequence>MDAHSAGRAARSLESLHSLSYFVPEVGERLVEVGLERGRMGYFAGRAAPMGAVNAGVVTATFFNFSPDAVGATIPRAWAMAAPSAIIEARYCGVGEAYVRLLGESVITSPEMAEAADLLSTAARGIPGVEGRPLYAGYASLDWPSSPHLIFWHALTLLREYRGDGHIAALQTAALSGLESLITHTATGFGFQKKFALTRRGWSEEQWNTACDSLRDREILDARGELTANGEDLRNLIEDLTDDVALAPWAALGEDGAARVVELATPWRDTVVAAGVFPPGVFGPKVRTAN</sequence>
<dbReference type="Pfam" id="PF21863">
    <property type="entry name" value="HTH_67"/>
    <property type="match status" value="1"/>
</dbReference>
<dbReference type="InterPro" id="IPR054058">
    <property type="entry name" value="HTH_67"/>
</dbReference>
<dbReference type="NCBIfam" id="NF047719">
    <property type="entry name" value="SCO6745_fam_HTH"/>
    <property type="match status" value="1"/>
</dbReference>
<keyword evidence="2" id="KW-1185">Reference proteome</keyword>
<organism evidence="1 2">
    <name type="scientific">Rhodococcus tibetensis</name>
    <dbReference type="NCBI Taxonomy" id="2965064"/>
    <lineage>
        <taxon>Bacteria</taxon>
        <taxon>Bacillati</taxon>
        <taxon>Actinomycetota</taxon>
        <taxon>Actinomycetes</taxon>
        <taxon>Mycobacteriales</taxon>
        <taxon>Nocardiaceae</taxon>
        <taxon>Rhodococcus</taxon>
    </lineage>
</organism>
<proteinExistence type="predicted"/>
<dbReference type="EMBL" id="JANFQF010000005">
    <property type="protein sequence ID" value="MCQ4119165.1"/>
    <property type="molecule type" value="Genomic_DNA"/>
</dbReference>
<dbReference type="Proteomes" id="UP001524501">
    <property type="component" value="Unassembled WGS sequence"/>
</dbReference>
<reference evidence="1 2" key="1">
    <citation type="submission" date="2022-07" db="EMBL/GenBank/DDBJ databases">
        <title>Degradation activity of malathion, p-nitrophenol and potential low-temperature adaptation strategy of Rhodococcus sp. FXJ9.536.</title>
        <authorList>
            <person name="Huang J."/>
            <person name="Huang Y."/>
        </authorList>
    </citation>
    <scope>NUCLEOTIDE SEQUENCE [LARGE SCALE GENOMIC DNA]</scope>
    <source>
        <strain evidence="1 2">FXJ9.536</strain>
    </source>
</reference>
<protein>
    <recommendedName>
        <fullName evidence="3">SalK</fullName>
    </recommendedName>
</protein>